<gene>
    <name evidence="7" type="ORF">TCHU04912_LOCUS2885</name>
</gene>
<comment type="subcellular location">
    <subcellularLocation>
        <location evidence="1">Membrane</location>
        <topology evidence="1">Multi-pass membrane protein</topology>
    </subcellularLocation>
</comment>
<keyword evidence="4 6" id="KW-1133">Transmembrane helix</keyword>
<organism evidence="7">
    <name type="scientific">Tetraselmis chuii</name>
    <dbReference type="NCBI Taxonomy" id="63592"/>
    <lineage>
        <taxon>Eukaryota</taxon>
        <taxon>Viridiplantae</taxon>
        <taxon>Chlorophyta</taxon>
        <taxon>core chlorophytes</taxon>
        <taxon>Chlorodendrophyceae</taxon>
        <taxon>Chlorodendrales</taxon>
        <taxon>Chlorodendraceae</taxon>
        <taxon>Tetraselmis</taxon>
    </lineage>
</organism>
<evidence type="ECO:0000256" key="6">
    <source>
        <dbReference type="RuleBase" id="RU363053"/>
    </source>
</evidence>
<dbReference type="InterPro" id="IPR007248">
    <property type="entry name" value="Mpv17_PMP22"/>
</dbReference>
<comment type="similarity">
    <text evidence="2 6">Belongs to the peroxisomal membrane protein PXMP2/4 family.</text>
</comment>
<evidence type="ECO:0000256" key="1">
    <source>
        <dbReference type="ARBA" id="ARBA00004141"/>
    </source>
</evidence>
<evidence type="ECO:0000313" key="7">
    <source>
        <dbReference type="EMBL" id="CAD9200652.1"/>
    </source>
</evidence>
<dbReference type="PANTHER" id="PTHR11266">
    <property type="entry name" value="PEROXISOMAL MEMBRANE PROTEIN 2, PXMP2 MPV17"/>
    <property type="match status" value="1"/>
</dbReference>
<feature type="transmembrane region" description="Helical" evidence="6">
    <location>
        <begin position="185"/>
        <end position="206"/>
    </location>
</feature>
<dbReference type="PANTHER" id="PTHR11266:SF21">
    <property type="entry name" value="ACT DOMAIN-CONTAINING PROTEIN"/>
    <property type="match status" value="1"/>
</dbReference>
<evidence type="ECO:0000256" key="2">
    <source>
        <dbReference type="ARBA" id="ARBA00006824"/>
    </source>
</evidence>
<keyword evidence="5 6" id="KW-0472">Membrane</keyword>
<evidence type="ECO:0000256" key="3">
    <source>
        <dbReference type="ARBA" id="ARBA00022692"/>
    </source>
</evidence>
<feature type="transmembrane region" description="Helical" evidence="6">
    <location>
        <begin position="74"/>
        <end position="92"/>
    </location>
</feature>
<dbReference type="GO" id="GO:0016020">
    <property type="term" value="C:membrane"/>
    <property type="evidence" value="ECO:0007669"/>
    <property type="project" value="UniProtKB-SubCell"/>
</dbReference>
<keyword evidence="3 6" id="KW-0812">Transmembrane</keyword>
<evidence type="ECO:0008006" key="8">
    <source>
        <dbReference type="Google" id="ProtNLM"/>
    </source>
</evidence>
<reference evidence="7" key="1">
    <citation type="submission" date="2021-01" db="EMBL/GenBank/DDBJ databases">
        <authorList>
            <person name="Corre E."/>
            <person name="Pelletier E."/>
            <person name="Niang G."/>
            <person name="Scheremetjew M."/>
            <person name="Finn R."/>
            <person name="Kale V."/>
            <person name="Holt S."/>
            <person name="Cochrane G."/>
            <person name="Meng A."/>
            <person name="Brown T."/>
            <person name="Cohen L."/>
        </authorList>
    </citation>
    <scope>NUCLEOTIDE SEQUENCE</scope>
    <source>
        <strain evidence="7">PLY429</strain>
    </source>
</reference>
<protein>
    <recommendedName>
        <fullName evidence="8">Peroxisomal membrane protein MPV17</fullName>
    </recommendedName>
</protein>
<dbReference type="Pfam" id="PF04117">
    <property type="entry name" value="Mpv17_PMP22"/>
    <property type="match status" value="1"/>
</dbReference>
<dbReference type="EMBL" id="HBGG01005989">
    <property type="protein sequence ID" value="CAD9200652.1"/>
    <property type="molecule type" value="Transcribed_RNA"/>
</dbReference>
<dbReference type="GO" id="GO:0005737">
    <property type="term" value="C:cytoplasm"/>
    <property type="evidence" value="ECO:0007669"/>
    <property type="project" value="TreeGrafter"/>
</dbReference>
<evidence type="ECO:0000256" key="5">
    <source>
        <dbReference type="ARBA" id="ARBA00023136"/>
    </source>
</evidence>
<evidence type="ECO:0000256" key="4">
    <source>
        <dbReference type="ARBA" id="ARBA00022989"/>
    </source>
</evidence>
<dbReference type="AlphaFoldDB" id="A0A7S1SJC0"/>
<proteinExistence type="inferred from homology"/>
<sequence length="220" mass="25615">MVRGTLRLAPWVQKASQSMFLRPFVDSAIWYSDVAKKRPFITGFITTGFKTTAADIFAQKVMERREEMDWRRNATFTAFGFMYLGGFQYFLYNKVFQRLCHHLKYTHGQTVAVGSKVFLDQALHHPFMYFPVFYSIKALAYNQPVYEYATTKYKNEIWDTVRALWCVWVPAQVINFSVVPMHFRIPYVAGVSFLWTVILSVMQGIFDTSSKSAVVIEEVD</sequence>
<name>A0A7S1SJC0_9CHLO</name>
<accession>A0A7S1SJC0</accession>